<dbReference type="EMBL" id="CP102845">
    <property type="protein sequence ID" value="UVF19826.1"/>
    <property type="molecule type" value="Genomic_DNA"/>
</dbReference>
<dbReference type="RefSeq" id="WP_259060404.1">
    <property type="nucleotide sequence ID" value="NZ_CP102845.1"/>
</dbReference>
<dbReference type="Proteomes" id="UP001017257">
    <property type="component" value="Chromosome"/>
</dbReference>
<accession>A0ABY5RRF4</accession>
<keyword evidence="2" id="KW-1185">Reference proteome</keyword>
<dbReference type="SUPFAM" id="SSF52402">
    <property type="entry name" value="Adenine nucleotide alpha hydrolases-like"/>
    <property type="match status" value="1"/>
</dbReference>
<protein>
    <recommendedName>
        <fullName evidence="3">Asparagine synthetase domain-containing protein</fullName>
    </recommendedName>
</protein>
<evidence type="ECO:0000313" key="1">
    <source>
        <dbReference type="EMBL" id="UVF19826.1"/>
    </source>
</evidence>
<sequence>MVRGRLRCFKLQPMQDLKVVPHHFLISSLDPMPQHYLHGTCWQDEDLILADGGYARYRAVRNATIQAGQDGAYIVANSTERETVIGTDFSGYHKLFLYQHADHWILSNSLIETARFAAAKGLPVTIDESHLASFFIKGAFGNQLTSLRTSVKEIRLVPATMEVVVPRVSLKSNPTLRLTPATRMAQGETRYGAALREYLRLWVGRMATVLQSDLSMSSELTGGQDSRAVLALMLAAARLVGVDSIRRINFTSNEGQTNDFAVAREIAERFHLRFMTWSDDRRSPPLLGLVEAYEKWKSLCLGVYAPSYFPRRRPVPTSIVFGGSGGEGHRRFYPDIGLDRFLALHRNHIPSAAHFRTLKNAIAEDLAFLQQGPEVSVDPLVLHYRHFRDRCHGGRTPQYTNLLSPLSSASLRRTSSLCTPDQLDRRQVVADILINASRELASMPFDTPKKSFVASHFDEVIDASDAIGSARTSGRVFAAASEHAASGDFTKQKALHLLRDDFLSHYDTMGRTGFFPRSYLEEAKAVVEEAARKGRFSHPVEGCSVSHVILAGELSGLAREDIRRPSTLEAFRSAILRRLPGRI</sequence>
<evidence type="ECO:0000313" key="2">
    <source>
        <dbReference type="Proteomes" id="UP001017257"/>
    </source>
</evidence>
<proteinExistence type="predicted"/>
<gene>
    <name evidence="1" type="ORF">HPT29_001330</name>
</gene>
<name>A0ABY5RRF4_9HYPH</name>
<evidence type="ECO:0008006" key="3">
    <source>
        <dbReference type="Google" id="ProtNLM"/>
    </source>
</evidence>
<reference evidence="1" key="1">
    <citation type="submission" date="2022-08" db="EMBL/GenBank/DDBJ databases">
        <title>Microvirga terrae sp. nov., isolated from soil.</title>
        <authorList>
            <person name="Kim K.H."/>
            <person name="Seo Y.L."/>
            <person name="Kim J.M."/>
            <person name="Lee J.K."/>
            <person name="Han D.M."/>
            <person name="Jeon C.O."/>
        </authorList>
    </citation>
    <scope>NUCLEOTIDE SEQUENCE</scope>
    <source>
        <strain evidence="1">R24</strain>
    </source>
</reference>
<organism evidence="1 2">
    <name type="scientific">Microvirga terrae</name>
    <dbReference type="NCBI Taxonomy" id="2740529"/>
    <lineage>
        <taxon>Bacteria</taxon>
        <taxon>Pseudomonadati</taxon>
        <taxon>Pseudomonadota</taxon>
        <taxon>Alphaproteobacteria</taxon>
        <taxon>Hyphomicrobiales</taxon>
        <taxon>Methylobacteriaceae</taxon>
        <taxon>Microvirga</taxon>
    </lineage>
</organism>